<accession>A0A7W3JKY5</accession>
<evidence type="ECO:0000313" key="3">
    <source>
        <dbReference type="EMBL" id="MBA8814777.1"/>
    </source>
</evidence>
<dbReference type="Proteomes" id="UP000321154">
    <property type="component" value="Unassembled WGS sequence"/>
</dbReference>
<protein>
    <recommendedName>
        <fullName evidence="7">DUF3618 domain-containing protein</fullName>
    </recommendedName>
</protein>
<evidence type="ECO:0000313" key="4">
    <source>
        <dbReference type="EMBL" id="MBA8814910.1"/>
    </source>
</evidence>
<dbReference type="Proteomes" id="UP000522688">
    <property type="component" value="Unassembled WGS sequence"/>
</dbReference>
<dbReference type="InterPro" id="IPR022062">
    <property type="entry name" value="DUF3618"/>
</dbReference>
<reference evidence="2 5" key="1">
    <citation type="submission" date="2019-07" db="EMBL/GenBank/DDBJ databases">
        <title>Whole genome shotgun sequence of Frigoribacterium faeni NBRC 103066.</title>
        <authorList>
            <person name="Hosoyama A."/>
            <person name="Uohara A."/>
            <person name="Ohji S."/>
            <person name="Ichikawa N."/>
        </authorList>
    </citation>
    <scope>NUCLEOTIDE SEQUENCE [LARGE SCALE GENOMIC DNA]</scope>
    <source>
        <strain evidence="2 5">NBRC 103066</strain>
    </source>
</reference>
<keyword evidence="1" id="KW-1133">Transmembrane helix</keyword>
<organism evidence="3 6">
    <name type="scientific">Frigoribacterium faeni</name>
    <dbReference type="NCBI Taxonomy" id="145483"/>
    <lineage>
        <taxon>Bacteria</taxon>
        <taxon>Bacillati</taxon>
        <taxon>Actinomycetota</taxon>
        <taxon>Actinomycetes</taxon>
        <taxon>Micrococcales</taxon>
        <taxon>Microbacteriaceae</taxon>
        <taxon>Frigoribacterium</taxon>
    </lineage>
</organism>
<dbReference type="EMBL" id="JACGWW010000008">
    <property type="protein sequence ID" value="MBA8814777.1"/>
    <property type="molecule type" value="Genomic_DNA"/>
</dbReference>
<comment type="caution">
    <text evidence="3">The sequence shown here is derived from an EMBL/GenBank/DDBJ whole genome shotgun (WGS) entry which is preliminary data.</text>
</comment>
<name>A0A7W3JKY5_9MICO</name>
<keyword evidence="1" id="KW-0472">Membrane</keyword>
<evidence type="ECO:0000256" key="1">
    <source>
        <dbReference type="SAM" id="Phobius"/>
    </source>
</evidence>
<evidence type="ECO:0000313" key="2">
    <source>
        <dbReference type="EMBL" id="GEK83568.1"/>
    </source>
</evidence>
<dbReference type="RefSeq" id="WP_167627334.1">
    <property type="nucleotide sequence ID" value="NZ_BAAAHR010000003.1"/>
</dbReference>
<evidence type="ECO:0008006" key="7">
    <source>
        <dbReference type="Google" id="ProtNLM"/>
    </source>
</evidence>
<gene>
    <name evidence="3" type="ORF">FB463_003052</name>
    <name evidence="4" type="ORF">FB463_003187</name>
    <name evidence="2" type="ORF">FFA01_18770</name>
</gene>
<reference evidence="3 6" key="2">
    <citation type="submission" date="2020-07" db="EMBL/GenBank/DDBJ databases">
        <title>Sequencing the genomes of 1000 actinobacteria strains.</title>
        <authorList>
            <person name="Klenk H.-P."/>
        </authorList>
    </citation>
    <scope>NUCLEOTIDE SEQUENCE [LARGE SCALE GENOMIC DNA]</scope>
    <source>
        <strain evidence="3 6">DSM 10309</strain>
    </source>
</reference>
<dbReference type="EMBL" id="BJUV01000017">
    <property type="protein sequence ID" value="GEK83568.1"/>
    <property type="molecule type" value="Genomic_DNA"/>
</dbReference>
<keyword evidence="1" id="KW-0812">Transmembrane</keyword>
<sequence length="75" mass="8093">MSDTNDIQGHIDRTRAELAATLNEIEDKLNVPKQLGIAGHRAKASYERDKWPWLAGAGVVALTVGGILVAAVRSR</sequence>
<dbReference type="Pfam" id="PF12277">
    <property type="entry name" value="DUF3618"/>
    <property type="match status" value="1"/>
</dbReference>
<proteinExistence type="predicted"/>
<feature type="transmembrane region" description="Helical" evidence="1">
    <location>
        <begin position="51"/>
        <end position="72"/>
    </location>
</feature>
<evidence type="ECO:0000313" key="5">
    <source>
        <dbReference type="Proteomes" id="UP000321154"/>
    </source>
</evidence>
<dbReference type="EMBL" id="JACGWW010000011">
    <property type="protein sequence ID" value="MBA8814910.1"/>
    <property type="molecule type" value="Genomic_DNA"/>
</dbReference>
<keyword evidence="5" id="KW-1185">Reference proteome</keyword>
<evidence type="ECO:0000313" key="6">
    <source>
        <dbReference type="Proteomes" id="UP000522688"/>
    </source>
</evidence>
<dbReference type="AlphaFoldDB" id="A0A7W3JKY5"/>